<dbReference type="SMART" id="SM00256">
    <property type="entry name" value="FBOX"/>
    <property type="match status" value="1"/>
</dbReference>
<dbReference type="InterPro" id="IPR036047">
    <property type="entry name" value="F-box-like_dom_sf"/>
</dbReference>
<dbReference type="SUPFAM" id="SSF81383">
    <property type="entry name" value="F-box domain"/>
    <property type="match status" value="1"/>
</dbReference>
<evidence type="ECO:0000313" key="2">
    <source>
        <dbReference type="EMBL" id="TVU40355.1"/>
    </source>
</evidence>
<dbReference type="AlphaFoldDB" id="A0A5J9VXK0"/>
<reference evidence="2 3" key="1">
    <citation type="journal article" date="2019" name="Sci. Rep.">
        <title>A high-quality genome of Eragrostis curvula grass provides insights into Poaceae evolution and supports new strategies to enhance forage quality.</title>
        <authorList>
            <person name="Carballo J."/>
            <person name="Santos B.A.C.M."/>
            <person name="Zappacosta D."/>
            <person name="Garbus I."/>
            <person name="Selva J.P."/>
            <person name="Gallo C.A."/>
            <person name="Diaz A."/>
            <person name="Albertini E."/>
            <person name="Caccamo M."/>
            <person name="Echenique V."/>
        </authorList>
    </citation>
    <scope>NUCLEOTIDE SEQUENCE [LARGE SCALE GENOMIC DNA]</scope>
    <source>
        <strain evidence="3">cv. Victoria</strain>
        <tissue evidence="2">Leaf</tissue>
    </source>
</reference>
<dbReference type="Gene3D" id="1.20.1280.50">
    <property type="match status" value="1"/>
</dbReference>
<dbReference type="SUPFAM" id="SSF50965">
    <property type="entry name" value="Galactose oxidase, central domain"/>
    <property type="match status" value="1"/>
</dbReference>
<gene>
    <name evidence="2" type="ORF">EJB05_13816</name>
</gene>
<dbReference type="PANTHER" id="PTHR32133">
    <property type="entry name" value="OS07G0120400 PROTEIN"/>
    <property type="match status" value="1"/>
</dbReference>
<dbReference type="Pfam" id="PF23635">
    <property type="entry name" value="Beta-prop_AT5G49610-like"/>
    <property type="match status" value="1"/>
</dbReference>
<dbReference type="Gramene" id="TVU40355">
    <property type="protein sequence ID" value="TVU40355"/>
    <property type="gene ID" value="EJB05_13816"/>
</dbReference>
<proteinExistence type="predicted"/>
<dbReference type="OrthoDB" id="693928at2759"/>
<sequence>MSPPPPPPRRSPAALMDEIVEEIFLRFPPDDPKRLLRCALVCKRWSRIASDPVFRRRFRELHRTAPMLGVFDNFDIYSFFTPICSFRPPCRNGTVIDARHGRILLHLRSTDWSKPHLDNAFVVWDPMTNGRRKLPLLPRSVRPRDWNAAVLCATAPSGACNHLDCCGGPFLVVLMATDRGRMFSYLYSSETGVWSEQASAPLPNYSIDLLPSALVGNALYFLSRYWKAILKYDLGTAKLSVIDMPPSYRFGALLTTEHGELGFATVVNSKLYLWSREAGSEEDVGWMESRVIELKTLFPAAAFTFFHGAVPSGSLYVVGFAEGADVIFVRRDYDLFTLDLNSLRATKVSNMIEYTLCPIFPYVNFYSPPVSITDVMDAVMCAHIGNGLDMSWTRSGCLKCLINTICSIID</sequence>
<keyword evidence="3" id="KW-1185">Reference proteome</keyword>
<accession>A0A5J9VXK0</accession>
<dbReference type="Pfam" id="PF12937">
    <property type="entry name" value="F-box-like"/>
    <property type="match status" value="1"/>
</dbReference>
<dbReference type="InterPro" id="IPR011043">
    <property type="entry name" value="Gal_Oxase/kelch_b-propeller"/>
</dbReference>
<dbReference type="EMBL" id="RWGY01000007">
    <property type="protein sequence ID" value="TVU40355.1"/>
    <property type="molecule type" value="Genomic_DNA"/>
</dbReference>
<dbReference type="InterPro" id="IPR001810">
    <property type="entry name" value="F-box_dom"/>
</dbReference>
<feature type="non-terminal residue" evidence="2">
    <location>
        <position position="1"/>
    </location>
</feature>
<name>A0A5J9VXK0_9POAL</name>
<evidence type="ECO:0000313" key="3">
    <source>
        <dbReference type="Proteomes" id="UP000324897"/>
    </source>
</evidence>
<organism evidence="2 3">
    <name type="scientific">Eragrostis curvula</name>
    <name type="common">weeping love grass</name>
    <dbReference type="NCBI Taxonomy" id="38414"/>
    <lineage>
        <taxon>Eukaryota</taxon>
        <taxon>Viridiplantae</taxon>
        <taxon>Streptophyta</taxon>
        <taxon>Embryophyta</taxon>
        <taxon>Tracheophyta</taxon>
        <taxon>Spermatophyta</taxon>
        <taxon>Magnoliopsida</taxon>
        <taxon>Liliopsida</taxon>
        <taxon>Poales</taxon>
        <taxon>Poaceae</taxon>
        <taxon>PACMAD clade</taxon>
        <taxon>Chloridoideae</taxon>
        <taxon>Eragrostideae</taxon>
        <taxon>Eragrostidinae</taxon>
        <taxon>Eragrostis</taxon>
    </lineage>
</organism>
<evidence type="ECO:0000259" key="1">
    <source>
        <dbReference type="SMART" id="SM00256"/>
    </source>
</evidence>
<dbReference type="InterPro" id="IPR056594">
    <property type="entry name" value="AT5G49610-like_b-prop"/>
</dbReference>
<feature type="domain" description="F-box" evidence="1">
    <location>
        <begin position="15"/>
        <end position="58"/>
    </location>
</feature>
<protein>
    <recommendedName>
        <fullName evidence="1">F-box domain-containing protein</fullName>
    </recommendedName>
</protein>
<dbReference type="Proteomes" id="UP000324897">
    <property type="component" value="Chromosome 4"/>
</dbReference>
<comment type="caution">
    <text evidence="2">The sequence shown here is derived from an EMBL/GenBank/DDBJ whole genome shotgun (WGS) entry which is preliminary data.</text>
</comment>
<dbReference type="PANTHER" id="PTHR32133:SF386">
    <property type="entry name" value="F-BOX DOMAIN-CONTAINING PROTEIN"/>
    <property type="match status" value="1"/>
</dbReference>